<dbReference type="Proteomes" id="UP000769157">
    <property type="component" value="Unassembled WGS sequence"/>
</dbReference>
<gene>
    <name evidence="1" type="ORF">OGAPHI_000586</name>
</gene>
<keyword evidence="2" id="KW-1185">Reference proteome</keyword>
<reference evidence="1" key="1">
    <citation type="journal article" date="2021" name="Open Biol.">
        <title>Shared evolutionary footprints suggest mitochondrial oxidative damage underlies multiple complex I losses in fungi.</title>
        <authorList>
            <person name="Schikora-Tamarit M.A."/>
            <person name="Marcet-Houben M."/>
            <person name="Nosek J."/>
            <person name="Gabaldon T."/>
        </authorList>
    </citation>
    <scope>NUCLEOTIDE SEQUENCE</scope>
    <source>
        <strain evidence="1">CBS6075</strain>
    </source>
</reference>
<dbReference type="AlphaFoldDB" id="A0A9P8PFW1"/>
<dbReference type="GeneID" id="70232554"/>
<accession>A0A9P8PFW1</accession>
<dbReference type="RefSeq" id="XP_046064243.1">
    <property type="nucleotide sequence ID" value="XM_046207106.1"/>
</dbReference>
<proteinExistence type="predicted"/>
<evidence type="ECO:0000313" key="2">
    <source>
        <dbReference type="Proteomes" id="UP000769157"/>
    </source>
</evidence>
<organism evidence="1 2">
    <name type="scientific">Ogataea philodendri</name>
    <dbReference type="NCBI Taxonomy" id="1378263"/>
    <lineage>
        <taxon>Eukaryota</taxon>
        <taxon>Fungi</taxon>
        <taxon>Dikarya</taxon>
        <taxon>Ascomycota</taxon>
        <taxon>Saccharomycotina</taxon>
        <taxon>Pichiomycetes</taxon>
        <taxon>Pichiales</taxon>
        <taxon>Pichiaceae</taxon>
        <taxon>Ogataea</taxon>
    </lineage>
</organism>
<comment type="caution">
    <text evidence="1">The sequence shown here is derived from an EMBL/GenBank/DDBJ whole genome shotgun (WGS) entry which is preliminary data.</text>
</comment>
<protein>
    <submittedName>
        <fullName evidence="1">Uncharacterized protein</fullName>
    </submittedName>
</protein>
<name>A0A9P8PFW1_9ASCO</name>
<sequence>MAASTNIPMITPTSPATNGKWRWIGPFDESSQLGSIARSTNTIPADPSIDKPLRSNRTSWSFPPWILSIETPEVSSRHVRFAESSIVGIVSSQSIIFCMLPGGRTWSLAKSASFWTEPRSTVKFPSCSDLEVGMMNEPLTIMLPMTSRKVSGFSLKTELEQYLESTSLDSLRSSFSLEKWYSRVFLDSASSVVGSTNMVWLSSGSSIRSESLRKSTSFTEDSKLSPSRYFLGVNTGRASSNMTESYK</sequence>
<evidence type="ECO:0000313" key="1">
    <source>
        <dbReference type="EMBL" id="KAH3670875.1"/>
    </source>
</evidence>
<dbReference type="EMBL" id="JAEUBE010000084">
    <property type="protein sequence ID" value="KAH3670875.1"/>
    <property type="molecule type" value="Genomic_DNA"/>
</dbReference>
<reference evidence="1" key="2">
    <citation type="submission" date="2021-01" db="EMBL/GenBank/DDBJ databases">
        <authorList>
            <person name="Schikora-Tamarit M.A."/>
        </authorList>
    </citation>
    <scope>NUCLEOTIDE SEQUENCE</scope>
    <source>
        <strain evidence="1">CBS6075</strain>
    </source>
</reference>